<feature type="compositionally biased region" description="Basic and acidic residues" evidence="1">
    <location>
        <begin position="301"/>
        <end position="310"/>
    </location>
</feature>
<evidence type="ECO:0000313" key="3">
    <source>
        <dbReference type="EMBL" id="GFJ89309.1"/>
    </source>
</evidence>
<feature type="transmembrane region" description="Helical" evidence="2">
    <location>
        <begin position="184"/>
        <end position="207"/>
    </location>
</feature>
<keyword evidence="2" id="KW-0472">Membrane</keyword>
<evidence type="ECO:0000256" key="2">
    <source>
        <dbReference type="SAM" id="Phobius"/>
    </source>
</evidence>
<gene>
    <name evidence="3" type="ORF">Prum_029510</name>
</gene>
<dbReference type="AlphaFoldDB" id="A0A6V8L3T4"/>
<keyword evidence="2" id="KW-0812">Transmembrane</keyword>
<organism evidence="3 4">
    <name type="scientific">Phytohabitans rumicis</name>
    <dbReference type="NCBI Taxonomy" id="1076125"/>
    <lineage>
        <taxon>Bacteria</taxon>
        <taxon>Bacillati</taxon>
        <taxon>Actinomycetota</taxon>
        <taxon>Actinomycetes</taxon>
        <taxon>Micromonosporales</taxon>
        <taxon>Micromonosporaceae</taxon>
    </lineage>
</organism>
<evidence type="ECO:0008006" key="5">
    <source>
        <dbReference type="Google" id="ProtNLM"/>
    </source>
</evidence>
<name>A0A6V8L3T4_9ACTN</name>
<feature type="region of interest" description="Disordered" evidence="1">
    <location>
        <begin position="257"/>
        <end position="320"/>
    </location>
</feature>
<reference evidence="3 4" key="1">
    <citation type="submission" date="2020-03" db="EMBL/GenBank/DDBJ databases">
        <title>Whole genome shotgun sequence of Phytohabitans rumicis NBRC 108638.</title>
        <authorList>
            <person name="Komaki H."/>
            <person name="Tamura T."/>
        </authorList>
    </citation>
    <scope>NUCLEOTIDE SEQUENCE [LARGE SCALE GENOMIC DNA]</scope>
    <source>
        <strain evidence="3 4">NBRC 108638</strain>
    </source>
</reference>
<sequence>MSRREDTVDLWDLTKLLFRRWYVAAPMLLLSAVIVVFVAKTVGPDYSAKGHVQIIPAPSAGKAVDPAAKPRPTNPWIDLGYEALANAAALAVTDQEALQGLVDRGFSDSVTVTMDDNTVLLEIEAIAPTSAQATATVQEVIRLIAADIAAKQKQYGVLPEDTITSLTLNDGSSPEVVRSKVMRVLVVAAGVGVLMTIAGTIALDALLRRRLRRRTDVAEAAAADVVTTARLAAQTSPKVGNNGNGAAKAAIVEPIRIRTPASSNGDDQPTGRLPAMPPIPAETSKSSVQAVEYKSANAADSKARDGDGTKGNDMPDFPPVGADATIVLPLSHMSWRADKKP</sequence>
<feature type="transmembrane region" description="Helical" evidence="2">
    <location>
        <begin position="21"/>
        <end position="39"/>
    </location>
</feature>
<proteinExistence type="predicted"/>
<comment type="caution">
    <text evidence="3">The sequence shown here is derived from an EMBL/GenBank/DDBJ whole genome shotgun (WGS) entry which is preliminary data.</text>
</comment>
<protein>
    <recommendedName>
        <fullName evidence="5">Polysaccharide chain length determinant N-terminal domain-containing protein</fullName>
    </recommendedName>
</protein>
<evidence type="ECO:0000256" key="1">
    <source>
        <dbReference type="SAM" id="MobiDB-lite"/>
    </source>
</evidence>
<keyword evidence="4" id="KW-1185">Reference proteome</keyword>
<reference evidence="3 4" key="2">
    <citation type="submission" date="2020-03" db="EMBL/GenBank/DDBJ databases">
        <authorList>
            <person name="Ichikawa N."/>
            <person name="Kimura A."/>
            <person name="Kitahashi Y."/>
            <person name="Uohara A."/>
        </authorList>
    </citation>
    <scope>NUCLEOTIDE SEQUENCE [LARGE SCALE GENOMIC DNA]</scope>
    <source>
        <strain evidence="3 4">NBRC 108638</strain>
    </source>
</reference>
<dbReference type="EMBL" id="BLPG01000001">
    <property type="protein sequence ID" value="GFJ89309.1"/>
    <property type="molecule type" value="Genomic_DNA"/>
</dbReference>
<dbReference type="Proteomes" id="UP000482960">
    <property type="component" value="Unassembled WGS sequence"/>
</dbReference>
<keyword evidence="2" id="KW-1133">Transmembrane helix</keyword>
<accession>A0A6V8L3T4</accession>
<evidence type="ECO:0000313" key="4">
    <source>
        <dbReference type="Proteomes" id="UP000482960"/>
    </source>
</evidence>